<evidence type="ECO:0000313" key="2">
    <source>
        <dbReference type="Proteomes" id="UP000326062"/>
    </source>
</evidence>
<sequence>MELKQSLSIHLEAEKPLRRYGAVEETAWKAEGLGRT</sequence>
<dbReference type="Proteomes" id="UP000326062">
    <property type="component" value="Chromosome 2"/>
</dbReference>
<evidence type="ECO:0000313" key="1">
    <source>
        <dbReference type="EMBL" id="KAB0383537.1"/>
    </source>
</evidence>
<comment type="caution">
    <text evidence="1">The sequence shown here is derived from an EMBL/GenBank/DDBJ whole genome shotgun (WGS) entry which is preliminary data.</text>
</comment>
<dbReference type="EMBL" id="VCEB01000002">
    <property type="protein sequence ID" value="KAB0383537.1"/>
    <property type="molecule type" value="Genomic_DNA"/>
</dbReference>
<keyword evidence="2" id="KW-1185">Reference proteome</keyword>
<name>A0A5J5MUI4_MUNRE</name>
<proteinExistence type="predicted"/>
<protein>
    <submittedName>
        <fullName evidence="1">Uncharacterized protein</fullName>
    </submittedName>
</protein>
<gene>
    <name evidence="1" type="ORF">FD755_005454</name>
</gene>
<organism evidence="1 2">
    <name type="scientific">Muntiacus reevesi</name>
    <name type="common">Reeves' muntjac</name>
    <name type="synonym">Cervus reevesi</name>
    <dbReference type="NCBI Taxonomy" id="9886"/>
    <lineage>
        <taxon>Eukaryota</taxon>
        <taxon>Metazoa</taxon>
        <taxon>Chordata</taxon>
        <taxon>Craniata</taxon>
        <taxon>Vertebrata</taxon>
        <taxon>Euteleostomi</taxon>
        <taxon>Mammalia</taxon>
        <taxon>Eutheria</taxon>
        <taxon>Laurasiatheria</taxon>
        <taxon>Artiodactyla</taxon>
        <taxon>Ruminantia</taxon>
        <taxon>Pecora</taxon>
        <taxon>Cervidae</taxon>
        <taxon>Muntiacinae</taxon>
        <taxon>Muntiacus</taxon>
    </lineage>
</organism>
<dbReference type="AlphaFoldDB" id="A0A5J5MUI4"/>
<reference evidence="1 2" key="1">
    <citation type="submission" date="2019-06" db="EMBL/GenBank/DDBJ databases">
        <title>Discovery of a novel chromosome fission-fusion reversal in muntjac.</title>
        <authorList>
            <person name="Mudd A.B."/>
            <person name="Bredeson J.V."/>
            <person name="Baum R."/>
            <person name="Hockemeyer D."/>
            <person name="Rokhsar D.S."/>
        </authorList>
    </citation>
    <scope>NUCLEOTIDE SEQUENCE [LARGE SCALE GENOMIC DNA]</scope>
    <source>
        <strain evidence="1">UCam_UCB_Mr</strain>
        <tissue evidence="1">Fibroblast cell line</tissue>
    </source>
</reference>
<accession>A0A5J5MUI4</accession>